<dbReference type="InterPro" id="IPR001789">
    <property type="entry name" value="Sig_transdc_resp-reg_receiver"/>
</dbReference>
<keyword evidence="1 2" id="KW-0597">Phosphoprotein</keyword>
<proteinExistence type="predicted"/>
<dbReference type="GO" id="GO:0000160">
    <property type="term" value="P:phosphorelay signal transduction system"/>
    <property type="evidence" value="ECO:0007669"/>
    <property type="project" value="InterPro"/>
</dbReference>
<dbReference type="GO" id="GO:0016301">
    <property type="term" value="F:kinase activity"/>
    <property type="evidence" value="ECO:0007669"/>
    <property type="project" value="UniProtKB-KW"/>
</dbReference>
<feature type="domain" description="Response regulatory" evidence="3">
    <location>
        <begin position="7"/>
        <end position="122"/>
    </location>
</feature>
<evidence type="ECO:0000256" key="2">
    <source>
        <dbReference type="PROSITE-ProRule" id="PRU00169"/>
    </source>
</evidence>
<dbReference type="AlphaFoldDB" id="A0A193G991"/>
<protein>
    <submittedName>
        <fullName evidence="4">Histidine kinase</fullName>
    </submittedName>
</protein>
<sequence>MDKASPLVAVIDDDESVGRAIKRLLRSAGLAADIYETGNDFLARCASTPSYRPACVVLDVQMPGLNGLEVQGRLAGSGIPVIFITAHDETEVRERALAAGAAAFLRKPFNDEVLIEAVRSAIDPAPRAGDAAT</sequence>
<name>A0A193G991_9BORD</name>
<gene>
    <name evidence="4" type="ORF">BAU07_04065</name>
</gene>
<dbReference type="Proteomes" id="UP000091926">
    <property type="component" value="Chromosome"/>
</dbReference>
<evidence type="ECO:0000313" key="4">
    <source>
        <dbReference type="EMBL" id="ANN76400.1"/>
    </source>
</evidence>
<dbReference type="STRING" id="463014.BAU07_04065"/>
<dbReference type="SMART" id="SM00448">
    <property type="entry name" value="REC"/>
    <property type="match status" value="1"/>
</dbReference>
<dbReference type="KEGG" id="bfz:BAU07_04065"/>
<keyword evidence="4" id="KW-0418">Kinase</keyword>
<keyword evidence="4" id="KW-0808">Transferase</keyword>
<organism evidence="4 5">
    <name type="scientific">Bordetella flabilis</name>
    <dbReference type="NCBI Taxonomy" id="463014"/>
    <lineage>
        <taxon>Bacteria</taxon>
        <taxon>Pseudomonadati</taxon>
        <taxon>Pseudomonadota</taxon>
        <taxon>Betaproteobacteria</taxon>
        <taxon>Burkholderiales</taxon>
        <taxon>Alcaligenaceae</taxon>
        <taxon>Bordetella</taxon>
    </lineage>
</organism>
<dbReference type="PANTHER" id="PTHR44591:SF25">
    <property type="entry name" value="CHEMOTAXIS TWO-COMPONENT RESPONSE REGULATOR"/>
    <property type="match status" value="1"/>
</dbReference>
<accession>A0A193G991</accession>
<dbReference type="RefSeq" id="WP_066654361.1">
    <property type="nucleotide sequence ID" value="NZ_CBCSCL010000010.1"/>
</dbReference>
<feature type="modified residue" description="4-aspartylphosphate" evidence="2">
    <location>
        <position position="59"/>
    </location>
</feature>
<dbReference type="PANTHER" id="PTHR44591">
    <property type="entry name" value="STRESS RESPONSE REGULATOR PROTEIN 1"/>
    <property type="match status" value="1"/>
</dbReference>
<dbReference type="Gene3D" id="3.40.50.2300">
    <property type="match status" value="1"/>
</dbReference>
<dbReference type="Pfam" id="PF00072">
    <property type="entry name" value="Response_reg"/>
    <property type="match status" value="1"/>
</dbReference>
<dbReference type="SUPFAM" id="SSF52172">
    <property type="entry name" value="CheY-like"/>
    <property type="match status" value="1"/>
</dbReference>
<dbReference type="InterPro" id="IPR050595">
    <property type="entry name" value="Bact_response_regulator"/>
</dbReference>
<evidence type="ECO:0000259" key="3">
    <source>
        <dbReference type="PROSITE" id="PS50110"/>
    </source>
</evidence>
<evidence type="ECO:0000313" key="5">
    <source>
        <dbReference type="Proteomes" id="UP000091926"/>
    </source>
</evidence>
<dbReference type="PROSITE" id="PS50110">
    <property type="entry name" value="RESPONSE_REGULATORY"/>
    <property type="match status" value="1"/>
</dbReference>
<reference evidence="4 5" key="1">
    <citation type="submission" date="2016-06" db="EMBL/GenBank/DDBJ databases">
        <title>Complete genome sequences of Bordetella bronchialis and Bordetella flabilis.</title>
        <authorList>
            <person name="LiPuma J.J."/>
            <person name="Spilker T."/>
        </authorList>
    </citation>
    <scope>NUCLEOTIDE SEQUENCE [LARGE SCALE GENOMIC DNA]</scope>
    <source>
        <strain evidence="4 5">AU10664</strain>
    </source>
</reference>
<keyword evidence="5" id="KW-1185">Reference proteome</keyword>
<evidence type="ECO:0000256" key="1">
    <source>
        <dbReference type="ARBA" id="ARBA00022553"/>
    </source>
</evidence>
<dbReference type="OrthoDB" id="9802186at2"/>
<dbReference type="EMBL" id="CP016172">
    <property type="protein sequence ID" value="ANN76400.1"/>
    <property type="molecule type" value="Genomic_DNA"/>
</dbReference>
<dbReference type="InterPro" id="IPR011006">
    <property type="entry name" value="CheY-like_superfamily"/>
</dbReference>